<name>A0A5M3MVP8_CONPW</name>
<dbReference type="AlphaFoldDB" id="A0A5M3MVP8"/>
<protein>
    <submittedName>
        <fullName evidence="1">Uncharacterized protein</fullName>
    </submittedName>
</protein>
<reference evidence="2" key="1">
    <citation type="journal article" date="2012" name="Science">
        <title>The Paleozoic origin of enzymatic lignin decomposition reconstructed from 31 fungal genomes.</title>
        <authorList>
            <person name="Floudas D."/>
            <person name="Binder M."/>
            <person name="Riley R."/>
            <person name="Barry K."/>
            <person name="Blanchette R.A."/>
            <person name="Henrissat B."/>
            <person name="Martinez A.T."/>
            <person name="Otillar R."/>
            <person name="Spatafora J.W."/>
            <person name="Yadav J.S."/>
            <person name="Aerts A."/>
            <person name="Benoit I."/>
            <person name="Boyd A."/>
            <person name="Carlson A."/>
            <person name="Copeland A."/>
            <person name="Coutinho P.M."/>
            <person name="de Vries R.P."/>
            <person name="Ferreira P."/>
            <person name="Findley K."/>
            <person name="Foster B."/>
            <person name="Gaskell J."/>
            <person name="Glotzer D."/>
            <person name="Gorecki P."/>
            <person name="Heitman J."/>
            <person name="Hesse C."/>
            <person name="Hori C."/>
            <person name="Igarashi K."/>
            <person name="Jurgens J.A."/>
            <person name="Kallen N."/>
            <person name="Kersten P."/>
            <person name="Kohler A."/>
            <person name="Kuees U."/>
            <person name="Kumar T.K.A."/>
            <person name="Kuo A."/>
            <person name="LaButti K."/>
            <person name="Larrondo L.F."/>
            <person name="Lindquist E."/>
            <person name="Ling A."/>
            <person name="Lombard V."/>
            <person name="Lucas S."/>
            <person name="Lundell T."/>
            <person name="Martin R."/>
            <person name="McLaughlin D.J."/>
            <person name="Morgenstern I."/>
            <person name="Morin E."/>
            <person name="Murat C."/>
            <person name="Nagy L.G."/>
            <person name="Nolan M."/>
            <person name="Ohm R.A."/>
            <person name="Patyshakuliyeva A."/>
            <person name="Rokas A."/>
            <person name="Ruiz-Duenas F.J."/>
            <person name="Sabat G."/>
            <person name="Salamov A."/>
            <person name="Samejima M."/>
            <person name="Schmutz J."/>
            <person name="Slot J.C."/>
            <person name="St John F."/>
            <person name="Stenlid J."/>
            <person name="Sun H."/>
            <person name="Sun S."/>
            <person name="Syed K."/>
            <person name="Tsang A."/>
            <person name="Wiebenga A."/>
            <person name="Young D."/>
            <person name="Pisabarro A."/>
            <person name="Eastwood D.C."/>
            <person name="Martin F."/>
            <person name="Cullen D."/>
            <person name="Grigoriev I.V."/>
            <person name="Hibbett D.S."/>
        </authorList>
    </citation>
    <scope>NUCLEOTIDE SEQUENCE [LARGE SCALE GENOMIC DNA]</scope>
    <source>
        <strain evidence="2">RWD-64-598 SS2</strain>
    </source>
</reference>
<keyword evidence="2" id="KW-1185">Reference proteome</keyword>
<evidence type="ECO:0000313" key="2">
    <source>
        <dbReference type="Proteomes" id="UP000053558"/>
    </source>
</evidence>
<evidence type="ECO:0000313" key="1">
    <source>
        <dbReference type="EMBL" id="EIW83238.1"/>
    </source>
</evidence>
<dbReference type="GeneID" id="19210211"/>
<dbReference type="RefSeq" id="XP_007766553.1">
    <property type="nucleotide sequence ID" value="XM_007768363.1"/>
</dbReference>
<gene>
    <name evidence="1" type="ORF">CONPUDRAFT_81258</name>
</gene>
<accession>A0A5M3MVP8</accession>
<sequence length="92" mass="10295">MTGKERLPSNKVRYDSVCVCQRPSDVNPDNFALPQLALAPPYQILARGALARNLGCVPFIVSAYRPINRWHRHRHPVETLVLVGRHIVGLTG</sequence>
<dbReference type="EMBL" id="JH711576">
    <property type="protein sequence ID" value="EIW83238.1"/>
    <property type="molecule type" value="Genomic_DNA"/>
</dbReference>
<dbReference type="Proteomes" id="UP000053558">
    <property type="component" value="Unassembled WGS sequence"/>
</dbReference>
<comment type="caution">
    <text evidence="1">The sequence shown here is derived from an EMBL/GenBank/DDBJ whole genome shotgun (WGS) entry which is preliminary data.</text>
</comment>
<dbReference type="KEGG" id="cput:CONPUDRAFT_81258"/>
<organism evidence="1 2">
    <name type="scientific">Coniophora puteana (strain RWD-64-598)</name>
    <name type="common">Brown rot fungus</name>
    <dbReference type="NCBI Taxonomy" id="741705"/>
    <lineage>
        <taxon>Eukaryota</taxon>
        <taxon>Fungi</taxon>
        <taxon>Dikarya</taxon>
        <taxon>Basidiomycota</taxon>
        <taxon>Agaricomycotina</taxon>
        <taxon>Agaricomycetes</taxon>
        <taxon>Agaricomycetidae</taxon>
        <taxon>Boletales</taxon>
        <taxon>Coniophorineae</taxon>
        <taxon>Coniophoraceae</taxon>
        <taxon>Coniophora</taxon>
    </lineage>
</organism>
<proteinExistence type="predicted"/>